<keyword evidence="1" id="KW-1133">Transmembrane helix</keyword>
<gene>
    <name evidence="2" type="ORF">ACFO5S_18055</name>
</gene>
<proteinExistence type="predicted"/>
<feature type="transmembrane region" description="Helical" evidence="1">
    <location>
        <begin position="20"/>
        <end position="36"/>
    </location>
</feature>
<comment type="caution">
    <text evidence="2">The sequence shown here is derived from an EMBL/GenBank/DDBJ whole genome shotgun (WGS) entry which is preliminary data.</text>
</comment>
<evidence type="ECO:0000313" key="3">
    <source>
        <dbReference type="Proteomes" id="UP001595935"/>
    </source>
</evidence>
<name>A0ABV9PLD0_9FLAO</name>
<evidence type="ECO:0008006" key="4">
    <source>
        <dbReference type="Google" id="ProtNLM"/>
    </source>
</evidence>
<dbReference type="EMBL" id="JBHSGV010000007">
    <property type="protein sequence ID" value="MFC4749360.1"/>
    <property type="molecule type" value="Genomic_DNA"/>
</dbReference>
<keyword evidence="1" id="KW-0812">Transmembrane</keyword>
<dbReference type="Proteomes" id="UP001595935">
    <property type="component" value="Unassembled WGS sequence"/>
</dbReference>
<dbReference type="RefSeq" id="WP_213259401.1">
    <property type="nucleotide sequence ID" value="NZ_JAGYWA010000007.1"/>
</dbReference>
<sequence length="136" mass="15983">MNSSEEEIEQEKQLTILGKILLPILFLTIIGGYFMVNSKSYIERKYHEFQNYSFSGEIYKKEEDQSGGGCNVARYLHLKTGIIHRVGCYIYPDMKIGDFVYKNIKSDTVYYVKKNGDTIKQNENPYYKEYIQSMKK</sequence>
<protein>
    <recommendedName>
        <fullName evidence="4">DUF3592 domain-containing protein</fullName>
    </recommendedName>
</protein>
<organism evidence="2 3">
    <name type="scientific">Flavobacterium branchiicola</name>
    <dbReference type="NCBI Taxonomy" id="1114875"/>
    <lineage>
        <taxon>Bacteria</taxon>
        <taxon>Pseudomonadati</taxon>
        <taxon>Bacteroidota</taxon>
        <taxon>Flavobacteriia</taxon>
        <taxon>Flavobacteriales</taxon>
        <taxon>Flavobacteriaceae</taxon>
        <taxon>Flavobacterium</taxon>
    </lineage>
</organism>
<accession>A0ABV9PLD0</accession>
<evidence type="ECO:0000313" key="2">
    <source>
        <dbReference type="EMBL" id="MFC4749360.1"/>
    </source>
</evidence>
<reference evidence="3" key="1">
    <citation type="journal article" date="2019" name="Int. J. Syst. Evol. Microbiol.">
        <title>The Global Catalogue of Microorganisms (GCM) 10K type strain sequencing project: providing services to taxonomists for standard genome sequencing and annotation.</title>
        <authorList>
            <consortium name="The Broad Institute Genomics Platform"/>
            <consortium name="The Broad Institute Genome Sequencing Center for Infectious Disease"/>
            <person name="Wu L."/>
            <person name="Ma J."/>
        </authorList>
    </citation>
    <scope>NUCLEOTIDE SEQUENCE [LARGE SCALE GENOMIC DNA]</scope>
    <source>
        <strain evidence="3">WYCCWR 13023</strain>
    </source>
</reference>
<evidence type="ECO:0000256" key="1">
    <source>
        <dbReference type="SAM" id="Phobius"/>
    </source>
</evidence>
<keyword evidence="1" id="KW-0472">Membrane</keyword>
<keyword evidence="3" id="KW-1185">Reference proteome</keyword>